<dbReference type="GO" id="GO:0005615">
    <property type="term" value="C:extracellular space"/>
    <property type="evidence" value="ECO:0007669"/>
    <property type="project" value="TreeGrafter"/>
</dbReference>
<dbReference type="InterPro" id="IPR008993">
    <property type="entry name" value="TIMP-like_OB-fold"/>
</dbReference>
<organism evidence="6 7">
    <name type="scientific">Parelaphostrongylus tenuis</name>
    <name type="common">Meningeal worm</name>
    <dbReference type="NCBI Taxonomy" id="148309"/>
    <lineage>
        <taxon>Eukaryota</taxon>
        <taxon>Metazoa</taxon>
        <taxon>Ecdysozoa</taxon>
        <taxon>Nematoda</taxon>
        <taxon>Chromadorea</taxon>
        <taxon>Rhabditida</taxon>
        <taxon>Rhabditina</taxon>
        <taxon>Rhabditomorpha</taxon>
        <taxon>Strongyloidea</taxon>
        <taxon>Metastrongylidae</taxon>
        <taxon>Parelaphostrongylus</taxon>
    </lineage>
</organism>
<keyword evidence="7" id="KW-1185">Reference proteome</keyword>
<gene>
    <name evidence="6" type="ORF">KIN20_003962</name>
</gene>
<dbReference type="GO" id="GO:0031012">
    <property type="term" value="C:extracellular matrix"/>
    <property type="evidence" value="ECO:0007669"/>
    <property type="project" value="TreeGrafter"/>
</dbReference>
<evidence type="ECO:0000256" key="2">
    <source>
        <dbReference type="ARBA" id="ARBA00022525"/>
    </source>
</evidence>
<accession>A0AAD5LXN4</accession>
<keyword evidence="4" id="KW-1015">Disulfide bond</keyword>
<keyword evidence="3" id="KW-0862">Zinc</keyword>
<evidence type="ECO:0000256" key="1">
    <source>
        <dbReference type="ARBA" id="ARBA00004613"/>
    </source>
</evidence>
<dbReference type="AlphaFoldDB" id="A0AAD5LXN4"/>
<feature type="signal peptide" evidence="5">
    <location>
        <begin position="1"/>
        <end position="24"/>
    </location>
</feature>
<dbReference type="GO" id="GO:0051045">
    <property type="term" value="P:negative regulation of membrane protein ectodomain proteolysis"/>
    <property type="evidence" value="ECO:0007669"/>
    <property type="project" value="TreeGrafter"/>
</dbReference>
<evidence type="ECO:0000313" key="7">
    <source>
        <dbReference type="Proteomes" id="UP001196413"/>
    </source>
</evidence>
<feature type="binding site" evidence="3">
    <location>
        <position position="25"/>
    </location>
    <ligand>
        <name>Zn(2+)</name>
        <dbReference type="ChEBI" id="CHEBI:29105"/>
        <note>ligand shared with metalloproteinase partner</note>
    </ligand>
</feature>
<dbReference type="GO" id="GO:0046872">
    <property type="term" value="F:metal ion binding"/>
    <property type="evidence" value="ECO:0007669"/>
    <property type="project" value="UniProtKB-KW"/>
</dbReference>
<name>A0AAD5LXN4_PARTN</name>
<dbReference type="Proteomes" id="UP001196413">
    <property type="component" value="Unassembled WGS sequence"/>
</dbReference>
<comment type="subcellular location">
    <subcellularLocation>
        <location evidence="1">Secreted</location>
    </subcellularLocation>
</comment>
<protein>
    <recommendedName>
        <fullName evidence="8">NTR domain-containing protein</fullName>
    </recommendedName>
</protein>
<feature type="disulfide bond" evidence="4">
    <location>
        <begin position="27"/>
        <end position="120"/>
    </location>
</feature>
<dbReference type="GO" id="GO:0002020">
    <property type="term" value="F:protease binding"/>
    <property type="evidence" value="ECO:0007669"/>
    <property type="project" value="TreeGrafter"/>
</dbReference>
<feature type="disulfide bond" evidence="4">
    <location>
        <begin position="25"/>
        <end position="95"/>
    </location>
</feature>
<dbReference type="Gene3D" id="2.40.50.120">
    <property type="match status" value="1"/>
</dbReference>
<keyword evidence="3" id="KW-0479">Metal-binding</keyword>
<sequence length="150" mass="16925">MYKRTEQSMLGIVYFLAFISTTIACNCTYVPATEAICYADWISHAKVVAFHNPYRDTTGFYNVMYTVEHIELFKSYDTTSPLAPVFFISSDEAECFDLSCGEYIISGRFGADRTLRASYCQQITDDGLGGFQKYQNVSKALLTSLQTLKC</sequence>
<dbReference type="PANTHER" id="PTHR11844:SF25">
    <property type="entry name" value="NTR DOMAIN-CONTAINING PROTEIN"/>
    <property type="match status" value="1"/>
</dbReference>
<dbReference type="SUPFAM" id="SSF50242">
    <property type="entry name" value="TIMP-like"/>
    <property type="match status" value="1"/>
</dbReference>
<dbReference type="PROSITE" id="PS51257">
    <property type="entry name" value="PROKAR_LIPOPROTEIN"/>
    <property type="match status" value="1"/>
</dbReference>
<dbReference type="PANTHER" id="PTHR11844">
    <property type="entry name" value="METALLOPROTEASE INHIBITOR"/>
    <property type="match status" value="1"/>
</dbReference>
<keyword evidence="2" id="KW-0964">Secreted</keyword>
<evidence type="ECO:0008006" key="8">
    <source>
        <dbReference type="Google" id="ProtNLM"/>
    </source>
</evidence>
<dbReference type="InterPro" id="IPR001820">
    <property type="entry name" value="TIMP"/>
</dbReference>
<keyword evidence="5" id="KW-0732">Signal</keyword>
<evidence type="ECO:0000313" key="6">
    <source>
        <dbReference type="EMBL" id="KAJ1348617.1"/>
    </source>
</evidence>
<dbReference type="GO" id="GO:0008191">
    <property type="term" value="F:metalloendopeptidase inhibitor activity"/>
    <property type="evidence" value="ECO:0007669"/>
    <property type="project" value="InterPro"/>
</dbReference>
<feature type="chain" id="PRO_5042164677" description="NTR domain-containing protein" evidence="5">
    <location>
        <begin position="25"/>
        <end position="150"/>
    </location>
</feature>
<evidence type="ECO:0000256" key="4">
    <source>
        <dbReference type="PIRSR" id="PIRSR601820-3"/>
    </source>
</evidence>
<reference evidence="6" key="1">
    <citation type="submission" date="2021-06" db="EMBL/GenBank/DDBJ databases">
        <title>Parelaphostrongylus tenuis whole genome reference sequence.</title>
        <authorList>
            <person name="Garwood T.J."/>
            <person name="Larsen P.A."/>
            <person name="Fountain-Jones N.M."/>
            <person name="Garbe J.R."/>
            <person name="Macchietto M.G."/>
            <person name="Kania S.A."/>
            <person name="Gerhold R.W."/>
            <person name="Richards J.E."/>
            <person name="Wolf T.M."/>
        </authorList>
    </citation>
    <scope>NUCLEOTIDE SEQUENCE</scope>
    <source>
        <strain evidence="6">MNPRO001-30</strain>
        <tissue evidence="6">Meninges</tissue>
    </source>
</reference>
<evidence type="ECO:0000256" key="5">
    <source>
        <dbReference type="SAM" id="SignalP"/>
    </source>
</evidence>
<evidence type="ECO:0000256" key="3">
    <source>
        <dbReference type="PIRSR" id="PIRSR601820-1"/>
    </source>
</evidence>
<proteinExistence type="predicted"/>
<dbReference type="EMBL" id="JAHQIW010000528">
    <property type="protein sequence ID" value="KAJ1348617.1"/>
    <property type="molecule type" value="Genomic_DNA"/>
</dbReference>
<comment type="caution">
    <text evidence="6">The sequence shown here is derived from an EMBL/GenBank/DDBJ whole genome shotgun (WGS) entry which is preliminary data.</text>
</comment>